<dbReference type="NCBIfam" id="TIGR03317">
    <property type="entry name" value="ygfZ_signature"/>
    <property type="match status" value="1"/>
</dbReference>
<dbReference type="InterPro" id="IPR028896">
    <property type="entry name" value="GcvT/YgfZ/DmdA"/>
</dbReference>
<dbReference type="PANTHER" id="PTHR43757">
    <property type="entry name" value="AMINOMETHYLTRANSFERASE"/>
    <property type="match status" value="1"/>
</dbReference>
<dbReference type="SUPFAM" id="SSF103025">
    <property type="entry name" value="Folate-binding domain"/>
    <property type="match status" value="1"/>
</dbReference>
<dbReference type="EMBL" id="CP042467">
    <property type="protein sequence ID" value="QED28411.1"/>
    <property type="molecule type" value="Genomic_DNA"/>
</dbReference>
<dbReference type="PIRSF" id="PIRSF006487">
    <property type="entry name" value="GcvT"/>
    <property type="match status" value="1"/>
</dbReference>
<feature type="domain" description="GCVT N-terminal" evidence="3">
    <location>
        <begin position="22"/>
        <end position="251"/>
    </location>
</feature>
<organism evidence="4 5">
    <name type="scientific">Microvenator marinus</name>
    <dbReference type="NCBI Taxonomy" id="2600177"/>
    <lineage>
        <taxon>Bacteria</taxon>
        <taxon>Deltaproteobacteria</taxon>
        <taxon>Bradymonadales</taxon>
        <taxon>Microvenatoraceae</taxon>
        <taxon>Microvenator</taxon>
    </lineage>
</organism>
<evidence type="ECO:0000256" key="2">
    <source>
        <dbReference type="PIRSR" id="PIRSR006487-1"/>
    </source>
</evidence>
<accession>A0A5B8XT25</accession>
<keyword evidence="5" id="KW-1185">Reference proteome</keyword>
<feature type="binding site" evidence="2">
    <location>
        <position position="187"/>
    </location>
    <ligand>
        <name>substrate</name>
    </ligand>
</feature>
<name>A0A5B8XT25_9DELT</name>
<dbReference type="Pfam" id="PF01571">
    <property type="entry name" value="GCV_T"/>
    <property type="match status" value="1"/>
</dbReference>
<gene>
    <name evidence="4" type="ORF">FRD01_14445</name>
</gene>
<dbReference type="RefSeq" id="WP_146960812.1">
    <property type="nucleotide sequence ID" value="NZ_CP042467.1"/>
</dbReference>
<protein>
    <recommendedName>
        <fullName evidence="3">GCVT N-terminal domain-containing protein</fullName>
    </recommendedName>
</protein>
<dbReference type="KEGG" id="bbae:FRD01_14445"/>
<dbReference type="OrthoDB" id="9796287at2"/>
<evidence type="ECO:0000259" key="3">
    <source>
        <dbReference type="Pfam" id="PF01571"/>
    </source>
</evidence>
<dbReference type="PANTHER" id="PTHR43757:SF2">
    <property type="entry name" value="AMINOMETHYLTRANSFERASE, MITOCHONDRIAL"/>
    <property type="match status" value="1"/>
</dbReference>
<sequence>MTSKETEVWRGAEVVMHWGDPEAEYQGIRSGVVLVDRDERETWVATGQDVVKLIQGLVTGNVFTLAAEGAGMMTTAVNVKGRFVTDLRLLHILDILILDLEPGQTAAGAVSHFKNHVITEDAKFHDRRSSTARLGVFGPGAAEALEAAGRFSVRLENLAPFHGTSGRIGADGVVVQATPITGGAGFELYVPRESKERIERVLLRSSGMIRAGHLAMERARIEAGIPRFGVEMDEKIIPLEADMNYAIAYDKGCYLGQEVIARLDTRGVPAKLLRRLVIEGQQAPALDSEILHDGKVVGEVRSVAQTGDGAWVAMGYLKRDHNEPGMQVEIGELRAVVAPLSA</sequence>
<dbReference type="SUPFAM" id="SSF101790">
    <property type="entry name" value="Aminomethyltransferase beta-barrel domain"/>
    <property type="match status" value="1"/>
</dbReference>
<dbReference type="InterPro" id="IPR006222">
    <property type="entry name" value="GCVT_N"/>
</dbReference>
<reference evidence="4 5" key="1">
    <citation type="submission" date="2019-08" db="EMBL/GenBank/DDBJ databases">
        <authorList>
            <person name="Liang Q."/>
        </authorList>
    </citation>
    <scope>NUCLEOTIDE SEQUENCE [LARGE SCALE GENOMIC DNA]</scope>
    <source>
        <strain evidence="4 5">V1718</strain>
    </source>
</reference>
<dbReference type="InterPro" id="IPR017703">
    <property type="entry name" value="YgfZ/GCV_T_CS"/>
</dbReference>
<evidence type="ECO:0000313" key="4">
    <source>
        <dbReference type="EMBL" id="QED28411.1"/>
    </source>
</evidence>
<dbReference type="Proteomes" id="UP000321595">
    <property type="component" value="Chromosome"/>
</dbReference>
<dbReference type="InterPro" id="IPR027266">
    <property type="entry name" value="TrmE/GcvT-like"/>
</dbReference>
<dbReference type="AlphaFoldDB" id="A0A5B8XT25"/>
<evidence type="ECO:0000313" key="5">
    <source>
        <dbReference type="Proteomes" id="UP000321595"/>
    </source>
</evidence>
<evidence type="ECO:0000256" key="1">
    <source>
        <dbReference type="ARBA" id="ARBA00022946"/>
    </source>
</evidence>
<dbReference type="InterPro" id="IPR029043">
    <property type="entry name" value="GcvT/YgfZ_C"/>
</dbReference>
<proteinExistence type="predicted"/>
<dbReference type="Gene3D" id="3.30.1360.120">
    <property type="entry name" value="Probable tRNA modification gtpase trme, domain 1"/>
    <property type="match status" value="1"/>
</dbReference>
<keyword evidence="1" id="KW-0809">Transit peptide</keyword>